<organism evidence="3">
    <name type="scientific">Arabidopsis thaliana</name>
    <name type="common">Mouse-ear cress</name>
    <dbReference type="NCBI Taxonomy" id="3702"/>
    <lineage>
        <taxon>Eukaryota</taxon>
        <taxon>Viridiplantae</taxon>
        <taxon>Streptophyta</taxon>
        <taxon>Embryophyta</taxon>
        <taxon>Tracheophyta</taxon>
        <taxon>Spermatophyta</taxon>
        <taxon>Magnoliopsida</taxon>
        <taxon>eudicotyledons</taxon>
        <taxon>Gunneridae</taxon>
        <taxon>Pentapetalae</taxon>
        <taxon>rosids</taxon>
        <taxon>malvids</taxon>
        <taxon>Brassicales</taxon>
        <taxon>Brassicaceae</taxon>
        <taxon>Camelineae</taxon>
        <taxon>Arabidopsis</taxon>
    </lineage>
</organism>
<dbReference type="PROSITE" id="PS51126">
    <property type="entry name" value="DILUTE"/>
    <property type="match status" value="1"/>
</dbReference>
<dbReference type="InterPro" id="IPR002710">
    <property type="entry name" value="Dilute_dom"/>
</dbReference>
<dbReference type="PANTHER" id="PTHR16027:SF11">
    <property type="entry name" value="DILUTE DOMAIN-CONTAINING PROTEIN"/>
    <property type="match status" value="1"/>
</dbReference>
<keyword evidence="1" id="KW-0175">Coiled coil</keyword>
<dbReference type="Pfam" id="PF01843">
    <property type="entry name" value="DIL"/>
    <property type="match status" value="1"/>
</dbReference>
<dbReference type="CDD" id="cd15475">
    <property type="entry name" value="MyosinXI_CBD"/>
    <property type="match status" value="1"/>
</dbReference>
<evidence type="ECO:0000259" key="2">
    <source>
        <dbReference type="PROSITE" id="PS51126"/>
    </source>
</evidence>
<reference evidence="3" key="2">
    <citation type="journal article" date="2011" name="Plant Physiol.">
        <title>Expression, splicing, and evolution of the myosin gene family in plants.</title>
        <authorList>
            <person name="Peremyslov V.V."/>
            <person name="Mockler T.C."/>
            <person name="Filichkin S.A."/>
            <person name="Fox S.E."/>
            <person name="Jaiswal P."/>
            <person name="Makarova K.S."/>
            <person name="Koonin E.V."/>
            <person name="Dolja V.V."/>
        </authorList>
    </citation>
    <scope>NUCLEOTIDE SEQUENCE</scope>
</reference>
<dbReference type="PANTHER" id="PTHR16027">
    <property type="entry name" value="DILUTE DOMAIN-CONTAINING PROTEIN YPR089W"/>
    <property type="match status" value="1"/>
</dbReference>
<dbReference type="InterPro" id="IPR052072">
    <property type="entry name" value="Vascular_dev_regulator"/>
</dbReference>
<reference evidence="3" key="1">
    <citation type="submission" date="2010-10" db="EMBL/GenBank/DDBJ databases">
        <authorList>
            <person name="Peremyslov V."/>
            <person name="Dolja V."/>
        </authorList>
    </citation>
    <scope>NUCLEOTIDE SEQUENCE</scope>
</reference>
<gene>
    <name evidence="3" type="ordered locus">At5g20470</name>
</gene>
<feature type="domain" description="Dilute" evidence="2">
    <location>
        <begin position="276"/>
        <end position="575"/>
    </location>
</feature>
<evidence type="ECO:0000313" key="3">
    <source>
        <dbReference type="EMBL" id="ADV74832.1"/>
    </source>
</evidence>
<evidence type="ECO:0000256" key="1">
    <source>
        <dbReference type="SAM" id="Coils"/>
    </source>
</evidence>
<dbReference type="ExpressionAtlas" id="E9N632">
    <property type="expression patterns" value="baseline and differential"/>
</dbReference>
<dbReference type="SMART" id="SM01132">
    <property type="entry name" value="DIL"/>
    <property type="match status" value="1"/>
</dbReference>
<dbReference type="GO" id="GO:0007015">
    <property type="term" value="P:actin filament organization"/>
    <property type="evidence" value="ECO:0007669"/>
    <property type="project" value="InterPro"/>
</dbReference>
<accession>E9N632</accession>
<protein>
    <submittedName>
        <fullName evidence="3">Myosin XI-K headless derivative</fullName>
    </submittedName>
</protein>
<proteinExistence type="evidence at transcript level"/>
<dbReference type="EMBL" id="HQ427884">
    <property type="protein sequence ID" value="ADV74832.1"/>
    <property type="molecule type" value="mRNA"/>
</dbReference>
<dbReference type="AlphaFoldDB" id="E9N632"/>
<name>E9N632_ARATH</name>
<sequence length="636" mass="72257">MHQDMVLLTWLHSEQEAAKDLRKALSEAEARNLELATELETVTRKLDQLQESAARDTGALREAKDKLEKRVEELTLRLQLETRQRTDLEEAKTQEYAKQQEALQAMWLQVEEANAVVVREREAARKAIEEAPPVIKEIPVLVEDTEKINSLTSEVEALKAERQAAEHLEKAFSETEARNSELATELENATRKADQLHESVQRLEEKLSNSESEIQVLRQQALAISGETKTTPEDILVKCISQNLGYNGDMPVAACVIYKCLLHWRSFELERTSVFDRIIETIGSAVEVLEDNEVLAYWLSNLASLSLFLEQIINAARSASLKPERRRQTSSILRRQTSSIFLGTLLQEYRESLQSVRLSMQVKHPALLFRQQLNAYLKKIYTMIRDNLKKEISPLLSLCIQAPMTSTESLVKGRAHANAALIAHWESIRKSLNSYLNLMKTNNAPPFIVGQLFTQIFSFINLQLFHSVLLRGECCSFSNGEYVKAGLAELEQWCIEATDEYAGSAWDELRHIRQAVGFLVTYQKPKMSLAVITSFFPVLSIQQLYRISTNYWDEKYGTHSVSSDVIANMRVMMTEDSNNAVSSSFLLDEDDSIPFTVGDITESMEQVNVNDIELPQLIRENSSFSFLLTRKEASPS</sequence>
<feature type="coiled-coil region" evidence="1">
    <location>
        <begin position="11"/>
        <end position="220"/>
    </location>
</feature>
<dbReference type="InterPro" id="IPR037975">
    <property type="entry name" value="MyosinXI_CBD"/>
</dbReference>